<organism evidence="2 3">
    <name type="scientific">Halolamina pelagica</name>
    <dbReference type="NCBI Taxonomy" id="699431"/>
    <lineage>
        <taxon>Archaea</taxon>
        <taxon>Methanobacteriati</taxon>
        <taxon>Methanobacteriota</taxon>
        <taxon>Stenosarchaea group</taxon>
        <taxon>Halobacteria</taxon>
        <taxon>Halobacteriales</taxon>
        <taxon>Haloferacaceae</taxon>
    </lineage>
</organism>
<dbReference type="SUPFAM" id="SSF51679">
    <property type="entry name" value="Bacterial luciferase-like"/>
    <property type="match status" value="1"/>
</dbReference>
<dbReference type="Gene3D" id="3.20.20.30">
    <property type="entry name" value="Luciferase-like domain"/>
    <property type="match status" value="1"/>
</dbReference>
<comment type="caution">
    <text evidence="2">The sequence shown here is derived from an EMBL/GenBank/DDBJ whole genome shotgun (WGS) entry which is preliminary data.</text>
</comment>
<reference evidence="3" key="1">
    <citation type="submission" date="2013-11" db="EMBL/GenBank/DDBJ databases">
        <authorList>
            <person name="Hoang H.T."/>
            <person name="Killian M.L."/>
            <person name="Madson D.M."/>
            <person name="Arruda P.H.E."/>
            <person name="Sun D."/>
            <person name="Schwartz K.J."/>
            <person name="Yoon K."/>
        </authorList>
    </citation>
    <scope>NUCLEOTIDE SEQUENCE [LARGE SCALE GENOMIC DNA]</scope>
    <source>
        <strain evidence="3">CDK2</strain>
    </source>
</reference>
<evidence type="ECO:0000313" key="3">
    <source>
        <dbReference type="Proteomes" id="UP000050535"/>
    </source>
</evidence>
<evidence type="ECO:0008006" key="4">
    <source>
        <dbReference type="Google" id="ProtNLM"/>
    </source>
</evidence>
<proteinExistence type="predicted"/>
<name>A0A0N8HZF1_9EURY</name>
<dbReference type="EMBL" id="LGUC01000001">
    <property type="protein sequence ID" value="KPN29331.1"/>
    <property type="molecule type" value="Genomic_DNA"/>
</dbReference>
<dbReference type="InterPro" id="IPR055812">
    <property type="entry name" value="DUF7388"/>
</dbReference>
<sequence>MNTPDTTTPDSTSQRTTSDDTVGPFPRVGIDAVALKPAAVDLARATDLPASTLVVDYEGRETFPDTDTLRALAETATVRVTTPVRADGLDPLGDDSLAASIPEGIGRVLVAGHGAYLSEAESQRAIAPRLGKGRKQHPDAWVGTEGVERVALATGATQFELLSRSTERDVRALRAAGFDGEIAVYAPTVLSDDEDEILDAVGAYTARRGPVRRALPDEYETDASATGRAREVLLAASKDFAIVGDEATVRDRVATLHDAGVDRVVGYPARGLDELLD</sequence>
<dbReference type="GO" id="GO:0016705">
    <property type="term" value="F:oxidoreductase activity, acting on paired donors, with incorporation or reduction of molecular oxygen"/>
    <property type="evidence" value="ECO:0007669"/>
    <property type="project" value="InterPro"/>
</dbReference>
<evidence type="ECO:0000313" key="2">
    <source>
        <dbReference type="EMBL" id="KPN29331.1"/>
    </source>
</evidence>
<evidence type="ECO:0000256" key="1">
    <source>
        <dbReference type="SAM" id="MobiDB-lite"/>
    </source>
</evidence>
<dbReference type="PATRIC" id="fig|699431.3.peg.50"/>
<protein>
    <recommendedName>
        <fullName evidence="4">Luciferase</fullName>
    </recommendedName>
</protein>
<dbReference type="Pfam" id="PF24114">
    <property type="entry name" value="DUF7388"/>
    <property type="match status" value="1"/>
</dbReference>
<dbReference type="AlphaFoldDB" id="A0A0N8HZF1"/>
<feature type="region of interest" description="Disordered" evidence="1">
    <location>
        <begin position="1"/>
        <end position="26"/>
    </location>
</feature>
<keyword evidence="3" id="KW-1185">Reference proteome</keyword>
<feature type="compositionally biased region" description="Low complexity" evidence="1">
    <location>
        <begin position="1"/>
        <end position="21"/>
    </location>
</feature>
<accession>A0A0N8HZF1</accession>
<dbReference type="RefSeq" id="WP_239685473.1">
    <property type="nucleotide sequence ID" value="NZ_LGUC01000001.1"/>
</dbReference>
<dbReference type="InterPro" id="IPR036661">
    <property type="entry name" value="Luciferase-like_sf"/>
</dbReference>
<dbReference type="Proteomes" id="UP000050535">
    <property type="component" value="Unassembled WGS sequence"/>
</dbReference>
<gene>
    <name evidence="2" type="ORF">SY89_00044</name>
</gene>
<dbReference type="STRING" id="699431.SY89_00044"/>